<protein>
    <submittedName>
        <fullName evidence="2">Uncharacterized protein</fullName>
    </submittedName>
</protein>
<dbReference type="EMBL" id="JARTFS010000003">
    <property type="protein sequence ID" value="MED4400471.1"/>
    <property type="molecule type" value="Genomic_DNA"/>
</dbReference>
<sequence length="62" mass="7170">MIISILLMLLTLSLSLFHFLYGYKEALRISEEKGLIKGWSVIISFPLAFIFAHFANLFYSQL</sequence>
<evidence type="ECO:0000313" key="3">
    <source>
        <dbReference type="Proteomes" id="UP001342826"/>
    </source>
</evidence>
<accession>A0ABU6NTX5</accession>
<dbReference type="RefSeq" id="WP_066230276.1">
    <property type="nucleotide sequence ID" value="NZ_JARTFQ010000008.1"/>
</dbReference>
<organism evidence="2 3">
    <name type="scientific">Metabacillus fastidiosus</name>
    <dbReference type="NCBI Taxonomy" id="1458"/>
    <lineage>
        <taxon>Bacteria</taxon>
        <taxon>Bacillati</taxon>
        <taxon>Bacillota</taxon>
        <taxon>Bacilli</taxon>
        <taxon>Bacillales</taxon>
        <taxon>Bacillaceae</taxon>
        <taxon>Metabacillus</taxon>
    </lineage>
</organism>
<evidence type="ECO:0000256" key="1">
    <source>
        <dbReference type="SAM" id="Phobius"/>
    </source>
</evidence>
<keyword evidence="1" id="KW-1133">Transmembrane helix</keyword>
<proteinExistence type="predicted"/>
<evidence type="ECO:0000313" key="2">
    <source>
        <dbReference type="EMBL" id="MED4400471.1"/>
    </source>
</evidence>
<gene>
    <name evidence="2" type="ORF">P9271_03820</name>
</gene>
<reference evidence="2 3" key="1">
    <citation type="submission" date="2023-03" db="EMBL/GenBank/DDBJ databases">
        <title>Bacillus Genome Sequencing.</title>
        <authorList>
            <person name="Dunlap C."/>
        </authorList>
    </citation>
    <scope>NUCLEOTIDE SEQUENCE [LARGE SCALE GENOMIC DNA]</scope>
    <source>
        <strain evidence="2 3">NRS-1717</strain>
    </source>
</reference>
<dbReference type="GeneID" id="301141426"/>
<dbReference type="Proteomes" id="UP001342826">
    <property type="component" value="Unassembled WGS sequence"/>
</dbReference>
<keyword evidence="1" id="KW-0812">Transmembrane</keyword>
<keyword evidence="1" id="KW-0472">Membrane</keyword>
<comment type="caution">
    <text evidence="2">The sequence shown here is derived from an EMBL/GenBank/DDBJ whole genome shotgun (WGS) entry which is preliminary data.</text>
</comment>
<feature type="transmembrane region" description="Helical" evidence="1">
    <location>
        <begin position="38"/>
        <end position="59"/>
    </location>
</feature>
<name>A0ABU6NTX5_9BACI</name>
<keyword evidence="3" id="KW-1185">Reference proteome</keyword>